<feature type="transmembrane region" description="Helical" evidence="1">
    <location>
        <begin position="37"/>
        <end position="57"/>
    </location>
</feature>
<feature type="transmembrane region" description="Helical" evidence="1">
    <location>
        <begin position="9"/>
        <end position="31"/>
    </location>
</feature>
<dbReference type="AlphaFoldDB" id="A0A7Z1PBC6"/>
<protein>
    <submittedName>
        <fullName evidence="2">Uncharacterized protein</fullName>
    </submittedName>
</protein>
<reference evidence="2 3" key="1">
    <citation type="submission" date="2018-04" db="EMBL/GenBank/DDBJ databases">
        <title>Whole genome sequencing of Salmonella enterica.</title>
        <authorList>
            <person name="Bell R."/>
        </authorList>
    </citation>
    <scope>NUCLEOTIDE SEQUENCE [LARGE SCALE GENOMIC DNA]</scope>
    <source>
        <strain evidence="2 3">CFSAN058507</strain>
    </source>
</reference>
<keyword evidence="1" id="KW-0812">Transmembrane</keyword>
<name>A0A7Z1PBC6_SALET</name>
<accession>A0A7Z1PBC6</accession>
<evidence type="ECO:0000313" key="2">
    <source>
        <dbReference type="EMBL" id="PTU33551.1"/>
    </source>
</evidence>
<gene>
    <name evidence="2" type="ORF">DBZ43_28505</name>
</gene>
<evidence type="ECO:0000313" key="3">
    <source>
        <dbReference type="Proteomes" id="UP000244190"/>
    </source>
</evidence>
<dbReference type="EMBL" id="QAQO01000052">
    <property type="protein sequence ID" value="PTU33551.1"/>
    <property type="molecule type" value="Genomic_DNA"/>
</dbReference>
<comment type="caution">
    <text evidence="2">The sequence shown here is derived from an EMBL/GenBank/DDBJ whole genome shotgun (WGS) entry which is preliminary data.</text>
</comment>
<keyword evidence="1" id="KW-1133">Transmembrane helix</keyword>
<keyword evidence="1" id="KW-0472">Membrane</keyword>
<proteinExistence type="predicted"/>
<organism evidence="2 3">
    <name type="scientific">Salmonella enterica I</name>
    <dbReference type="NCBI Taxonomy" id="59201"/>
    <lineage>
        <taxon>Bacteria</taxon>
        <taxon>Pseudomonadati</taxon>
        <taxon>Pseudomonadota</taxon>
        <taxon>Gammaproteobacteria</taxon>
        <taxon>Enterobacterales</taxon>
        <taxon>Enterobacteriaceae</taxon>
        <taxon>Salmonella</taxon>
    </lineage>
</organism>
<dbReference type="Proteomes" id="UP000244190">
    <property type="component" value="Unassembled WGS sequence"/>
</dbReference>
<evidence type="ECO:0000256" key="1">
    <source>
        <dbReference type="SAM" id="Phobius"/>
    </source>
</evidence>
<sequence>MSKNMIKHLAVGIITGLLFFIVWSILKMIFFGKSVNMIFALPTILVFAACSVDVRYIRVRTKMRTAHTVPADRE</sequence>